<keyword evidence="3" id="KW-1185">Reference proteome</keyword>
<dbReference type="RefSeq" id="WP_163715227.1">
    <property type="nucleotide sequence ID" value="NZ_BLLA01000001.1"/>
</dbReference>
<feature type="transmembrane region" description="Helical" evidence="1">
    <location>
        <begin position="108"/>
        <end position="135"/>
    </location>
</feature>
<feature type="transmembrane region" description="Helical" evidence="1">
    <location>
        <begin position="83"/>
        <end position="102"/>
    </location>
</feature>
<evidence type="ECO:0000313" key="2">
    <source>
        <dbReference type="EMBL" id="GFG99151.1"/>
    </source>
</evidence>
<name>A0A7I9ZDU7_9MYCO</name>
<evidence type="ECO:0000256" key="1">
    <source>
        <dbReference type="SAM" id="Phobius"/>
    </source>
</evidence>
<accession>A0A7I9ZDU7</accession>
<organism evidence="2 3">
    <name type="scientific">Mycobacterium timonense</name>
    <dbReference type="NCBI Taxonomy" id="701043"/>
    <lineage>
        <taxon>Bacteria</taxon>
        <taxon>Bacillati</taxon>
        <taxon>Actinomycetota</taxon>
        <taxon>Actinomycetes</taxon>
        <taxon>Mycobacteriales</taxon>
        <taxon>Mycobacteriaceae</taxon>
        <taxon>Mycobacterium</taxon>
        <taxon>Mycobacterium avium complex (MAC)</taxon>
    </lineage>
</organism>
<keyword evidence="1" id="KW-0472">Membrane</keyword>
<gene>
    <name evidence="2" type="ORF">MTIM_50300</name>
</gene>
<evidence type="ECO:0000313" key="3">
    <source>
        <dbReference type="Proteomes" id="UP000465301"/>
    </source>
</evidence>
<proteinExistence type="predicted"/>
<dbReference type="AlphaFoldDB" id="A0A7I9ZDU7"/>
<keyword evidence="1" id="KW-1133">Transmembrane helix</keyword>
<protein>
    <submittedName>
        <fullName evidence="2">Uncharacterized protein</fullName>
    </submittedName>
</protein>
<dbReference type="Proteomes" id="UP000465301">
    <property type="component" value="Unassembled WGS sequence"/>
</dbReference>
<sequence length="140" mass="14972">MGRRIAFALFGLTWMVSGALMAFNPPPHDFRRAAALPFVGWAAMVFGAYLVGKMLLARDAADSGRPPRHASGEETSVRDSVKFVLGMVLVLPCGIFVVLEGIRRGLLSLVGLGIGALAMGLLAIPLTLSVVKWLLGRARR</sequence>
<keyword evidence="1" id="KW-0812">Transmembrane</keyword>
<reference evidence="2 3" key="1">
    <citation type="journal article" date="2019" name="Emerg. Microbes Infect.">
        <title>Comprehensive subspecies identification of 175 nontuberculous mycobacteria species based on 7547 genomic profiles.</title>
        <authorList>
            <person name="Matsumoto Y."/>
            <person name="Kinjo T."/>
            <person name="Motooka D."/>
            <person name="Nabeya D."/>
            <person name="Jung N."/>
            <person name="Uechi K."/>
            <person name="Horii T."/>
            <person name="Iida T."/>
            <person name="Fujita J."/>
            <person name="Nakamura S."/>
        </authorList>
    </citation>
    <scope>NUCLEOTIDE SEQUENCE [LARGE SCALE GENOMIC DNA]</scope>
    <source>
        <strain evidence="2 3">JCM 30726</strain>
    </source>
</reference>
<comment type="caution">
    <text evidence="2">The sequence shown here is derived from an EMBL/GenBank/DDBJ whole genome shotgun (WGS) entry which is preliminary data.</text>
</comment>
<dbReference type="EMBL" id="BLLA01000001">
    <property type="protein sequence ID" value="GFG99151.1"/>
    <property type="molecule type" value="Genomic_DNA"/>
</dbReference>
<feature type="transmembrane region" description="Helical" evidence="1">
    <location>
        <begin position="38"/>
        <end position="56"/>
    </location>
</feature>